<reference evidence="3 4" key="2">
    <citation type="submission" date="2024-07" db="EMBL/GenBank/DDBJ databases">
        <authorList>
            <person name="Akdeniz Z."/>
        </authorList>
    </citation>
    <scope>NUCLEOTIDE SEQUENCE [LARGE SCALE GENOMIC DNA]</scope>
</reference>
<sequence length="629" mass="71471">MIDFNYVTQLHKQAQKGALTKHEELNTAGTNQRRPSEVFKLKINQAGLFDKNGNQINQAGLFDKNGNQINQAGLFDKNGNAINQAGLFDKNGNAINQAGLFDKNGNQINQAGLFHKNGNAINQAGLFDKNGNAINQAGLFDKNGNAINQAGLFDKNGNAINQAGLFNKNGNQINQAGLFDKNGNAINQAGLFDKNGNQINQAGLSDKNGNAINQAGLFDKNGNAINQAGLFDKNGNAINQAGLFDKNGNAINQAGLFDKNGNAINQADLFDKNGNQINQAVSSRTKQFQEKTVYDRQGNIIGVKKVAYAKIKKTQFNTENEMNNIQTQQLTNSDAKNQIIDDNTYTEFLIIENIQESYQKIPNMQIIYKQSQLSNRVEPLLQIPALFTQKFTKQLVQKPIPNTVYRPEELRNCNENTNMQRGRNYVKNKFIFMKEYSIETVMSKLSRLNATKSNNQNSKLNYSTIKKYKQCRRVQVVFQITIQCSTKNKMLKELMHLIYQYKNKLYNIQYQGKYLDSYISRILIGYIKIFQILRQIFQQAVQQSTSAIVIVILQIIVYVLQKPRKWYHKCKKYNLHQLSNLVNKKLNQSASYKTRQTYVKIQHLSYWLKIYKVTLQKIQIHNQQAKTNI</sequence>
<gene>
    <name evidence="2" type="ORF">HINF_LOCUS4826</name>
    <name evidence="3" type="ORF">HINF_LOCUS78720</name>
</gene>
<accession>A0AA86ND99</accession>
<evidence type="ECO:0000256" key="1">
    <source>
        <dbReference type="SAM" id="Phobius"/>
    </source>
</evidence>
<keyword evidence="1" id="KW-0812">Transmembrane</keyword>
<proteinExistence type="predicted"/>
<dbReference type="AlphaFoldDB" id="A0AA86ND99"/>
<comment type="caution">
    <text evidence="2">The sequence shown here is derived from an EMBL/GenBank/DDBJ whole genome shotgun (WGS) entry which is preliminary data.</text>
</comment>
<organism evidence="2">
    <name type="scientific">Hexamita inflata</name>
    <dbReference type="NCBI Taxonomy" id="28002"/>
    <lineage>
        <taxon>Eukaryota</taxon>
        <taxon>Metamonada</taxon>
        <taxon>Diplomonadida</taxon>
        <taxon>Hexamitidae</taxon>
        <taxon>Hexamitinae</taxon>
        <taxon>Hexamita</taxon>
    </lineage>
</organism>
<keyword evidence="4" id="KW-1185">Reference proteome</keyword>
<protein>
    <submittedName>
        <fullName evidence="2">Pericentrin</fullName>
    </submittedName>
</protein>
<evidence type="ECO:0000313" key="4">
    <source>
        <dbReference type="Proteomes" id="UP001642409"/>
    </source>
</evidence>
<keyword evidence="1" id="KW-0472">Membrane</keyword>
<dbReference type="EMBL" id="CATOUU010000123">
    <property type="protein sequence ID" value="CAI9917181.1"/>
    <property type="molecule type" value="Genomic_DNA"/>
</dbReference>
<feature type="transmembrane region" description="Helical" evidence="1">
    <location>
        <begin position="540"/>
        <end position="560"/>
    </location>
</feature>
<reference evidence="2" key="1">
    <citation type="submission" date="2023-06" db="EMBL/GenBank/DDBJ databases">
        <authorList>
            <person name="Kurt Z."/>
        </authorList>
    </citation>
    <scope>NUCLEOTIDE SEQUENCE</scope>
</reference>
<dbReference type="Proteomes" id="UP001642409">
    <property type="component" value="Unassembled WGS sequence"/>
</dbReference>
<evidence type="ECO:0000313" key="3">
    <source>
        <dbReference type="EMBL" id="CAL6115650.1"/>
    </source>
</evidence>
<name>A0AA86ND99_9EUKA</name>
<keyword evidence="1" id="KW-1133">Transmembrane helix</keyword>
<evidence type="ECO:0000313" key="2">
    <source>
        <dbReference type="EMBL" id="CAI9917181.1"/>
    </source>
</evidence>
<dbReference type="EMBL" id="CAXDID020000899">
    <property type="protein sequence ID" value="CAL6115650.1"/>
    <property type="molecule type" value="Genomic_DNA"/>
</dbReference>